<evidence type="ECO:0000256" key="1">
    <source>
        <dbReference type="ARBA" id="ARBA00022729"/>
    </source>
</evidence>
<dbReference type="PANTHER" id="PTHR35038">
    <property type="entry name" value="DISSIMILATORY SULFITE REDUCTASE SIRA"/>
    <property type="match status" value="1"/>
</dbReference>
<dbReference type="PANTHER" id="PTHR35038:SF8">
    <property type="entry name" value="C-TYPE POLYHEME CYTOCHROME OMCC"/>
    <property type="match status" value="1"/>
</dbReference>
<name>A0A7R6PXY4_9BACT</name>
<accession>A0A7R6PXY4</accession>
<evidence type="ECO:0000259" key="2">
    <source>
        <dbReference type="Pfam" id="PF09699"/>
    </source>
</evidence>
<keyword evidence="1" id="KW-0732">Signal</keyword>
<dbReference type="RefSeq" id="WP_201327128.1">
    <property type="nucleotide sequence ID" value="NZ_AP017470.1"/>
</dbReference>
<feature type="domain" description="Doubled CXXCH motif" evidence="2">
    <location>
        <begin position="90"/>
        <end position="135"/>
    </location>
</feature>
<dbReference type="AlphaFoldDB" id="A0A7R6PXY4"/>
<reference evidence="3 4" key="1">
    <citation type="journal article" date="2012" name="Extremophiles">
        <title>Thermotomaculum hydrothermale gen. nov., sp. nov., a novel heterotrophic thermophile within the phylum Acidobacteria from a deep-sea hydrothermal vent chimney in the Southern Okinawa Trough.</title>
        <authorList>
            <person name="Izumi H."/>
            <person name="Nunoura T."/>
            <person name="Miyazaki M."/>
            <person name="Mino S."/>
            <person name="Toki T."/>
            <person name="Takai K."/>
            <person name="Sako Y."/>
            <person name="Sawabe T."/>
            <person name="Nakagawa S."/>
        </authorList>
    </citation>
    <scope>NUCLEOTIDE SEQUENCE [LARGE SCALE GENOMIC DNA]</scope>
    <source>
        <strain evidence="3 4">AC55</strain>
    </source>
</reference>
<dbReference type="InterPro" id="IPR010177">
    <property type="entry name" value="Paired_CXXCH_1"/>
</dbReference>
<dbReference type="GO" id="GO:0016491">
    <property type="term" value="F:oxidoreductase activity"/>
    <property type="evidence" value="ECO:0007669"/>
    <property type="project" value="TreeGrafter"/>
</dbReference>
<dbReference type="Pfam" id="PF09699">
    <property type="entry name" value="Paired_CXXCH_1"/>
    <property type="match status" value="2"/>
</dbReference>
<sequence>MNFKLNAFLLAILILCVLVIRGLSITGGVHNFKNECSFCHLGIKEPNMLTGSPDFLCKNCHEDIDKRSHPSDFFVKRVLPKRFPLFNNKMTCITCHYAHKSYGSKDTQKRKADNYPYLLRYKKAGKEFCIQCHSVDDICNNCEPSHSVSFGVAHVKFDSPEILKILDRSSRDCMTCHNGVIASNADGGGTQLSWNHLGGIGLSHPIGVNYEEVYRKSPNFYHPPQSLPPQIKLINGKVECLTCHDHYSKLKGKLVMSNRGSKLCLSCHNL</sequence>
<organism evidence="3 4">
    <name type="scientific">Thermotomaculum hydrothermale</name>
    <dbReference type="NCBI Taxonomy" id="981385"/>
    <lineage>
        <taxon>Bacteria</taxon>
        <taxon>Pseudomonadati</taxon>
        <taxon>Acidobacteriota</taxon>
        <taxon>Holophagae</taxon>
        <taxon>Thermotomaculales</taxon>
        <taxon>Thermotomaculaceae</taxon>
        <taxon>Thermotomaculum</taxon>
    </lineage>
</organism>
<dbReference type="Gene3D" id="1.10.1130.10">
    <property type="entry name" value="Flavocytochrome C3, Chain A"/>
    <property type="match status" value="1"/>
</dbReference>
<dbReference type="Proteomes" id="UP000595564">
    <property type="component" value="Chromosome"/>
</dbReference>
<proteinExistence type="predicted"/>
<keyword evidence="4" id="KW-1185">Reference proteome</keyword>
<dbReference type="KEGG" id="thyd:TTHT_1308"/>
<protein>
    <recommendedName>
        <fullName evidence="2">Doubled CXXCH motif domain-containing protein</fullName>
    </recommendedName>
</protein>
<dbReference type="InterPro" id="IPR036280">
    <property type="entry name" value="Multihaem_cyt_sf"/>
</dbReference>
<dbReference type="EMBL" id="AP017470">
    <property type="protein sequence ID" value="BBB32825.1"/>
    <property type="molecule type" value="Genomic_DNA"/>
</dbReference>
<dbReference type="SUPFAM" id="SSF48695">
    <property type="entry name" value="Multiheme cytochromes"/>
    <property type="match status" value="1"/>
</dbReference>
<evidence type="ECO:0000313" key="4">
    <source>
        <dbReference type="Proteomes" id="UP000595564"/>
    </source>
</evidence>
<evidence type="ECO:0000313" key="3">
    <source>
        <dbReference type="EMBL" id="BBB32825.1"/>
    </source>
</evidence>
<feature type="domain" description="Doubled CXXCH motif" evidence="2">
    <location>
        <begin position="239"/>
        <end position="269"/>
    </location>
</feature>
<dbReference type="InterPro" id="IPR051829">
    <property type="entry name" value="Multiheme_Cytochr_ET"/>
</dbReference>
<gene>
    <name evidence="3" type="ORF">TTHT_1308</name>
</gene>